<reference evidence="6" key="1">
    <citation type="submission" date="2022-06" db="EMBL/GenBank/DDBJ databases">
        <title>Sphingomicrobium sedimins sp. nov., a marine bacterium isolated from tidal flat.</title>
        <authorList>
            <person name="Kim C.-H."/>
            <person name="Yoo Y."/>
            <person name="Kim J.-J."/>
        </authorList>
    </citation>
    <scope>NUCLEOTIDE SEQUENCE</scope>
    <source>
        <strain evidence="6">GRR-S6-50</strain>
    </source>
</reference>
<evidence type="ECO:0000313" key="6">
    <source>
        <dbReference type="EMBL" id="MCM8557052.1"/>
    </source>
</evidence>
<keyword evidence="5" id="KW-0479">Metal-binding</keyword>
<evidence type="ECO:0000256" key="5">
    <source>
        <dbReference type="RuleBase" id="RU361279"/>
    </source>
</evidence>
<dbReference type="GO" id="GO:0035999">
    <property type="term" value="P:tetrahydrofolate interconversion"/>
    <property type="evidence" value="ECO:0007669"/>
    <property type="project" value="TreeGrafter"/>
</dbReference>
<dbReference type="EMBL" id="JAMSHT010000001">
    <property type="protein sequence ID" value="MCM8557052.1"/>
    <property type="molecule type" value="Genomic_DNA"/>
</dbReference>
<organism evidence="6 7">
    <name type="scientific">Sphingomicrobium sediminis</name>
    <dbReference type="NCBI Taxonomy" id="2950949"/>
    <lineage>
        <taxon>Bacteria</taxon>
        <taxon>Pseudomonadati</taxon>
        <taxon>Pseudomonadota</taxon>
        <taxon>Alphaproteobacteria</taxon>
        <taxon>Sphingomonadales</taxon>
        <taxon>Sphingomonadaceae</taxon>
        <taxon>Sphingomicrobium</taxon>
    </lineage>
</organism>
<protein>
    <recommendedName>
        <fullName evidence="5">5-formyltetrahydrofolate cyclo-ligase</fullName>
        <ecNumber evidence="5">6.3.3.2</ecNumber>
    </recommendedName>
</protein>
<dbReference type="NCBIfam" id="TIGR02727">
    <property type="entry name" value="MTHFS_bact"/>
    <property type="match status" value="1"/>
</dbReference>
<dbReference type="PANTHER" id="PTHR23407">
    <property type="entry name" value="ATPASE INHIBITOR/5-FORMYLTETRAHYDROFOLATE CYCLO-LIGASE"/>
    <property type="match status" value="1"/>
</dbReference>
<evidence type="ECO:0000256" key="1">
    <source>
        <dbReference type="ARBA" id="ARBA00010638"/>
    </source>
</evidence>
<dbReference type="InterPro" id="IPR002698">
    <property type="entry name" value="FTHF_cligase"/>
</dbReference>
<dbReference type="PIRSF" id="PIRSF006806">
    <property type="entry name" value="FTHF_cligase"/>
    <property type="match status" value="1"/>
</dbReference>
<keyword evidence="7" id="KW-1185">Reference proteome</keyword>
<feature type="binding site" evidence="4">
    <location>
        <position position="48"/>
    </location>
    <ligand>
        <name>substrate</name>
    </ligand>
</feature>
<evidence type="ECO:0000313" key="7">
    <source>
        <dbReference type="Proteomes" id="UP001155128"/>
    </source>
</evidence>
<dbReference type="Gene3D" id="3.40.50.10420">
    <property type="entry name" value="NagB/RpiA/CoA transferase-like"/>
    <property type="match status" value="1"/>
</dbReference>
<dbReference type="InterPro" id="IPR037171">
    <property type="entry name" value="NagB/RpiA_transferase-like"/>
</dbReference>
<evidence type="ECO:0000256" key="2">
    <source>
        <dbReference type="ARBA" id="ARBA00022741"/>
    </source>
</evidence>
<comment type="similarity">
    <text evidence="1 5">Belongs to the 5-formyltetrahydrofolate cyclo-ligase family.</text>
</comment>
<comment type="catalytic activity">
    <reaction evidence="5">
        <text>(6S)-5-formyl-5,6,7,8-tetrahydrofolate + ATP = (6R)-5,10-methenyltetrahydrofolate + ADP + phosphate</text>
        <dbReference type="Rhea" id="RHEA:10488"/>
        <dbReference type="ChEBI" id="CHEBI:30616"/>
        <dbReference type="ChEBI" id="CHEBI:43474"/>
        <dbReference type="ChEBI" id="CHEBI:57455"/>
        <dbReference type="ChEBI" id="CHEBI:57457"/>
        <dbReference type="ChEBI" id="CHEBI:456216"/>
        <dbReference type="EC" id="6.3.3.2"/>
    </reaction>
</comment>
<dbReference type="SUPFAM" id="SSF100950">
    <property type="entry name" value="NagB/RpiA/CoA transferase-like"/>
    <property type="match status" value="1"/>
</dbReference>
<dbReference type="GO" id="GO:0046872">
    <property type="term" value="F:metal ion binding"/>
    <property type="evidence" value="ECO:0007669"/>
    <property type="project" value="UniProtKB-KW"/>
</dbReference>
<comment type="caution">
    <text evidence="6">The sequence shown here is derived from an EMBL/GenBank/DDBJ whole genome shotgun (WGS) entry which is preliminary data.</text>
</comment>
<keyword evidence="2 5" id="KW-0547">Nucleotide-binding</keyword>
<keyword evidence="6" id="KW-0436">Ligase</keyword>
<keyword evidence="5" id="KW-0460">Magnesium</keyword>
<dbReference type="GO" id="GO:0009396">
    <property type="term" value="P:folic acid-containing compound biosynthetic process"/>
    <property type="evidence" value="ECO:0007669"/>
    <property type="project" value="TreeGrafter"/>
</dbReference>
<name>A0A9X2J4B6_9SPHN</name>
<keyword evidence="3 5" id="KW-0067">ATP-binding</keyword>
<dbReference type="Proteomes" id="UP001155128">
    <property type="component" value="Unassembled WGS sequence"/>
</dbReference>
<evidence type="ECO:0000256" key="4">
    <source>
        <dbReference type="PIRSR" id="PIRSR006806-1"/>
    </source>
</evidence>
<dbReference type="PANTHER" id="PTHR23407:SF1">
    <property type="entry name" value="5-FORMYLTETRAHYDROFOLATE CYCLO-LIGASE"/>
    <property type="match status" value="1"/>
</dbReference>
<dbReference type="GO" id="GO:0005524">
    <property type="term" value="F:ATP binding"/>
    <property type="evidence" value="ECO:0007669"/>
    <property type="project" value="UniProtKB-KW"/>
</dbReference>
<comment type="cofactor">
    <cofactor evidence="5">
        <name>Mg(2+)</name>
        <dbReference type="ChEBI" id="CHEBI:18420"/>
    </cofactor>
</comment>
<evidence type="ECO:0000256" key="3">
    <source>
        <dbReference type="ARBA" id="ARBA00022840"/>
    </source>
</evidence>
<dbReference type="EC" id="6.3.3.2" evidence="5"/>
<sequence length="179" mass="20287">MMRKQRREFVTRLEPATRLALEEQLAERLAPLLAGASILGAYAPIGFEISPLRALERAKRLGRDIAFPAFDEGSDTFIYRLGNPDQRGPFNIPQPSTDCTEVKPDMLLIPLLAIDAHGYRLGQGKGHFDRVLPDLPEAQRVAIGWHMQRIDGDIPRDDWDVPMHRFISPRSEEEFEAQS</sequence>
<proteinExistence type="inferred from homology"/>
<accession>A0A9X2J4B6</accession>
<dbReference type="GO" id="GO:0030272">
    <property type="term" value="F:5-formyltetrahydrofolate cyclo-ligase activity"/>
    <property type="evidence" value="ECO:0007669"/>
    <property type="project" value="UniProtKB-EC"/>
</dbReference>
<dbReference type="Pfam" id="PF01812">
    <property type="entry name" value="5-FTHF_cyc-lig"/>
    <property type="match status" value="1"/>
</dbReference>
<gene>
    <name evidence="6" type="ORF">NDO55_04365</name>
</gene>
<dbReference type="AlphaFoldDB" id="A0A9X2J4B6"/>
<dbReference type="InterPro" id="IPR024185">
    <property type="entry name" value="FTHF_cligase-like_sf"/>
</dbReference>